<feature type="transmembrane region" description="Helical" evidence="1">
    <location>
        <begin position="12"/>
        <end position="29"/>
    </location>
</feature>
<protein>
    <submittedName>
        <fullName evidence="2">YvrJ protein family protein</fullName>
    </submittedName>
</protein>
<keyword evidence="1" id="KW-0812">Transmembrane</keyword>
<accession>A0A8S5U7C6</accession>
<sequence>MEIWTNLISQLGFPLAACVALGFFVYKMWQRQSEEADKMTKQFTETVEHLTQSHHEEMKGIQQALTDNTIVMNKLIAKLDGTPEG</sequence>
<keyword evidence="1" id="KW-0472">Membrane</keyword>
<organism evidence="2">
    <name type="scientific">Podoviridae sp. cthau23</name>
    <dbReference type="NCBI Taxonomy" id="2825268"/>
    <lineage>
        <taxon>Viruses</taxon>
        <taxon>Duplodnaviria</taxon>
        <taxon>Heunggongvirae</taxon>
        <taxon>Uroviricota</taxon>
        <taxon>Caudoviricetes</taxon>
    </lineage>
</organism>
<name>A0A8S5U7C6_9CAUD</name>
<proteinExistence type="predicted"/>
<dbReference type="EMBL" id="BK016024">
    <property type="protein sequence ID" value="DAF90286.1"/>
    <property type="molecule type" value="Genomic_DNA"/>
</dbReference>
<keyword evidence="1" id="KW-1133">Transmembrane helix</keyword>
<reference evidence="2" key="1">
    <citation type="journal article" date="2021" name="Proc. Natl. Acad. Sci. U.S.A.">
        <title>A Catalog of Tens of Thousands of Viruses from Human Metagenomes Reveals Hidden Associations with Chronic Diseases.</title>
        <authorList>
            <person name="Tisza M.J."/>
            <person name="Buck C.B."/>
        </authorList>
    </citation>
    <scope>NUCLEOTIDE SEQUENCE</scope>
    <source>
        <strain evidence="2">Cthau23</strain>
    </source>
</reference>
<evidence type="ECO:0000256" key="1">
    <source>
        <dbReference type="SAM" id="Phobius"/>
    </source>
</evidence>
<evidence type="ECO:0000313" key="2">
    <source>
        <dbReference type="EMBL" id="DAF90286.1"/>
    </source>
</evidence>